<accession>H3ZMU5</accession>
<dbReference type="HOGENOM" id="CLU_059362_3_1_2"/>
<dbReference type="RefSeq" id="WP_004068015.1">
    <property type="nucleotide sequence ID" value="NC_022084.1"/>
</dbReference>
<feature type="domain" description="Nitroreductase" evidence="1">
    <location>
        <begin position="23"/>
        <end position="192"/>
    </location>
</feature>
<dbReference type="PANTHER" id="PTHR43745">
    <property type="entry name" value="NITROREDUCTASE MJ1384-RELATED"/>
    <property type="match status" value="1"/>
</dbReference>
<dbReference type="NCBIfam" id="TIGR03605">
    <property type="entry name" value="antibiot_sagB"/>
    <property type="match status" value="1"/>
</dbReference>
<keyword evidence="3" id="KW-1185">Reference proteome</keyword>
<organism evidence="2 3">
    <name type="scientific">Thermococcus litoralis (strain ATCC 51850 / DSM 5473 / JCM 8560 / NS-C)</name>
    <dbReference type="NCBI Taxonomy" id="523849"/>
    <lineage>
        <taxon>Archaea</taxon>
        <taxon>Methanobacteriati</taxon>
        <taxon>Methanobacteriota</taxon>
        <taxon>Thermococci</taxon>
        <taxon>Thermococcales</taxon>
        <taxon>Thermococcaceae</taxon>
        <taxon>Thermococcus</taxon>
    </lineage>
</organism>
<evidence type="ECO:0000313" key="2">
    <source>
        <dbReference type="EMBL" id="EHR78742.1"/>
    </source>
</evidence>
<name>H3ZMU5_THELN</name>
<dbReference type="InterPro" id="IPR020051">
    <property type="entry name" value="SagB-type_dehydrogenase"/>
</dbReference>
<dbReference type="InterPro" id="IPR029479">
    <property type="entry name" value="Nitroreductase"/>
</dbReference>
<dbReference type="EMBL" id="CP006670">
    <property type="protein sequence ID" value="EHR78742.1"/>
    <property type="molecule type" value="Genomic_DNA"/>
</dbReference>
<dbReference type="OrthoDB" id="10206at2157"/>
<dbReference type="GO" id="GO:0016491">
    <property type="term" value="F:oxidoreductase activity"/>
    <property type="evidence" value="ECO:0007669"/>
    <property type="project" value="InterPro"/>
</dbReference>
<sequence>MKVELPAPRLKGEMSVEEAINLRKSIRKYKDEPLTLEEVSQILWAAYGINAWGKRTSPSAGACYPFEVYVAVSKVEGLKPGLYHYDGKTHSLELVREGDLNKPLAKACLGQRHVETAPINIIIVAHYERTTRRYGERGYRYVHIDAGHMGQNIYLQVTALKLGTVAVGAFRDEEVKKVIDVPGEPLYIFPVGVPEG</sequence>
<dbReference type="PANTHER" id="PTHR43745:SF2">
    <property type="entry name" value="NITROREDUCTASE MJ1384-RELATED"/>
    <property type="match status" value="1"/>
</dbReference>
<dbReference type="SUPFAM" id="SSF55469">
    <property type="entry name" value="FMN-dependent nitroreductase-like"/>
    <property type="match status" value="1"/>
</dbReference>
<dbReference type="CDD" id="cd02142">
    <property type="entry name" value="McbC_SagB-like_oxidoreductase"/>
    <property type="match status" value="1"/>
</dbReference>
<reference evidence="2 3" key="1">
    <citation type="journal article" date="2012" name="J. Bacteriol.">
        <title>Genome sequence of the model hyperthermophilic archaeon Thermococcus litoralis NS-C.</title>
        <authorList>
            <person name="Gardner A.F."/>
            <person name="Kumar S."/>
            <person name="Perler F.B."/>
        </authorList>
    </citation>
    <scope>NUCLEOTIDE SEQUENCE [LARGE SCALE GENOMIC DNA]</scope>
    <source>
        <strain evidence="3">ATCC 51850 / DSM 5473 / JCM 8560 / NS-C</strain>
    </source>
</reference>
<protein>
    <submittedName>
        <fullName evidence="2">Nitroreductase</fullName>
    </submittedName>
</protein>
<dbReference type="Proteomes" id="UP000015502">
    <property type="component" value="Chromosome"/>
</dbReference>
<dbReference type="STRING" id="523849.OCC_05736"/>
<dbReference type="Pfam" id="PF00881">
    <property type="entry name" value="Nitroreductase"/>
    <property type="match status" value="1"/>
</dbReference>
<evidence type="ECO:0000313" key="3">
    <source>
        <dbReference type="Proteomes" id="UP000015502"/>
    </source>
</evidence>
<dbReference type="GeneID" id="16549904"/>
<dbReference type="Gene3D" id="3.40.109.10">
    <property type="entry name" value="NADH Oxidase"/>
    <property type="match status" value="1"/>
</dbReference>
<dbReference type="KEGG" id="tlt:OCC_05736"/>
<dbReference type="AlphaFoldDB" id="H3ZMU5"/>
<dbReference type="InterPro" id="IPR000415">
    <property type="entry name" value="Nitroreductase-like"/>
</dbReference>
<proteinExistence type="predicted"/>
<evidence type="ECO:0000259" key="1">
    <source>
        <dbReference type="Pfam" id="PF00881"/>
    </source>
</evidence>
<dbReference type="PaxDb" id="523849-OCC_05736"/>
<gene>
    <name evidence="2" type="ORF">OCC_05736</name>
</gene>
<dbReference type="InterPro" id="IPR052544">
    <property type="entry name" value="Bacteriocin_Proc_Enz"/>
</dbReference>